<keyword evidence="2" id="KW-1185">Reference proteome</keyword>
<protein>
    <submittedName>
        <fullName evidence="1">Uncharacterized protein</fullName>
    </submittedName>
</protein>
<comment type="caution">
    <text evidence="1">The sequence shown here is derived from an EMBL/GenBank/DDBJ whole genome shotgun (WGS) entry which is preliminary data.</text>
</comment>
<name>A0ABS6M959_9GAMM</name>
<dbReference type="EMBL" id="JAHQZT010000003">
    <property type="protein sequence ID" value="MBV0932419.1"/>
    <property type="molecule type" value="Genomic_DNA"/>
</dbReference>
<dbReference type="RefSeq" id="WP_217333845.1">
    <property type="nucleotide sequence ID" value="NZ_JAHQZT010000003.1"/>
</dbReference>
<organism evidence="1 2">
    <name type="scientific">Marinobacterium weihaiense</name>
    <dbReference type="NCBI Taxonomy" id="2851016"/>
    <lineage>
        <taxon>Bacteria</taxon>
        <taxon>Pseudomonadati</taxon>
        <taxon>Pseudomonadota</taxon>
        <taxon>Gammaproteobacteria</taxon>
        <taxon>Oceanospirillales</taxon>
        <taxon>Oceanospirillaceae</taxon>
        <taxon>Marinobacterium</taxon>
    </lineage>
</organism>
<gene>
    <name evidence="1" type="ORF">KTN04_03575</name>
</gene>
<proteinExistence type="predicted"/>
<dbReference type="Proteomes" id="UP000755551">
    <property type="component" value="Unassembled WGS sequence"/>
</dbReference>
<reference evidence="1 2" key="1">
    <citation type="submission" date="2021-06" db="EMBL/GenBank/DDBJ databases">
        <title>Bacterium isolated from marine sediment.</title>
        <authorList>
            <person name="Zhu K.-L."/>
            <person name="Du Z.-J."/>
            <person name="Liang Q.-Y."/>
        </authorList>
    </citation>
    <scope>NUCLEOTIDE SEQUENCE [LARGE SCALE GENOMIC DNA]</scope>
    <source>
        <strain evidence="1 2">A346</strain>
    </source>
</reference>
<evidence type="ECO:0000313" key="1">
    <source>
        <dbReference type="EMBL" id="MBV0932419.1"/>
    </source>
</evidence>
<accession>A0ABS6M959</accession>
<sequence length="697" mass="75356">MQKWIGAGVLVAAAGAGLAWQQGWFGSSVEPMAAYVPADTVLYAGGQVDQAQVEQMRQLPLLANSQFQVKQLLDELESSSRHETPQEAFAKALLRDFLGNANTYGDMVDHYGLDLARPQAVYMDGMVPVLRFGLKDETRFWNVLEQASADSGLTAREISLGDTSVKLWRLTPENEDSLELAINVRNGVATLTAFHFLDQDTDKQARMALIKPARSLADSGELDQLQTAYDFQNGMLALVHLERLAQGFLTPDSNGFGQDLKALMSAKDESLPTARMDEACRTEVLSLVSQVPRMVAGNTAQSATATTSRTVLEIKNADVVEALASLRGHIPGHTAPSEQQLLGLGVGLNVDNLIPAATTLLNKAKATPSQCKELQRLQRQLGNANPAMAGMFTGMVQGTQGAGFSLYNIDFEGERGLPKNLDFLFSIATSNPQPLLGMLSMSPIGRQLQIPTDGTLTDVDLSFAVPGLSLKAGLQGDHLVAFTGEQAGTAAEALKQESLDANGLVRLGANYGRFADLIDALPGEVAREMDTGYGRHDGCVNRAKLSQMLRSQGAGMDYRFDIIEQGLSTDVQISLDGSSQASINPVGRYHVTGTSYDCSIDDNAFAEDDIRADNTGSYRYLEGGCARFRSEYTWSQEGNVFSTQTTKAESRQSCEDNWTPSGELEATGCAMLPAEKGFRCIYSDDDGEKLLHYVPRS</sequence>
<evidence type="ECO:0000313" key="2">
    <source>
        <dbReference type="Proteomes" id="UP000755551"/>
    </source>
</evidence>